<keyword evidence="1" id="KW-0732">Signal</keyword>
<sequence length="191" mass="20246">MDHEDNCTWPREPWFAALLLPLGLCSGKIIPVEVGSKTSNGFEPPRMDARVGDIIEFRFGSDEHSVVQGNPTTGCYPVDVGGFYSGAQSKPATFQVTINSTDPIFVYSSVDRECQKGMVAVINANKVEETGYRITVIKSIKNESPSHAFGGVLSKSNATADGRAEESGAGATNILGAVTVAALTMAGLLFV</sequence>
<dbReference type="Proteomes" id="UP001144673">
    <property type="component" value="Chromosome 5"/>
</dbReference>
<dbReference type="RefSeq" id="XP_056053505.1">
    <property type="nucleotide sequence ID" value="XM_056196348.1"/>
</dbReference>
<reference evidence="2" key="1">
    <citation type="journal article" date="2023" name="Access Microbiol">
        <title>De-novo genome assembly for Akanthomyces muscarius, a biocontrol agent of insect agricultural pests.</title>
        <authorList>
            <person name="Erdos Z."/>
            <person name="Studholme D.J."/>
            <person name="Raymond B."/>
            <person name="Sharma M."/>
        </authorList>
    </citation>
    <scope>NUCLEOTIDE SEQUENCE</scope>
    <source>
        <strain evidence="2">Ve6</strain>
    </source>
</reference>
<comment type="caution">
    <text evidence="2">The sequence shown here is derived from an EMBL/GenBank/DDBJ whole genome shotgun (WGS) entry which is preliminary data.</text>
</comment>
<keyword evidence="3" id="KW-1185">Reference proteome</keyword>
<evidence type="ECO:0000313" key="2">
    <source>
        <dbReference type="EMBL" id="KAJ4152847.1"/>
    </source>
</evidence>
<evidence type="ECO:0000256" key="1">
    <source>
        <dbReference type="SAM" id="SignalP"/>
    </source>
</evidence>
<dbReference type="GeneID" id="80896526"/>
<accession>A0A9W8UM35</accession>
<dbReference type="EMBL" id="JAJHUN010000008">
    <property type="protein sequence ID" value="KAJ4152847.1"/>
    <property type="molecule type" value="Genomic_DNA"/>
</dbReference>
<dbReference type="PANTHER" id="PTHR34883">
    <property type="entry name" value="SERINE-RICH PROTEIN, PUTATIVE-RELATED-RELATED"/>
    <property type="match status" value="1"/>
</dbReference>
<feature type="signal peptide" evidence="1">
    <location>
        <begin position="1"/>
        <end position="27"/>
    </location>
</feature>
<dbReference type="SUPFAM" id="SSF49503">
    <property type="entry name" value="Cupredoxins"/>
    <property type="match status" value="1"/>
</dbReference>
<evidence type="ECO:0008006" key="4">
    <source>
        <dbReference type="Google" id="ProtNLM"/>
    </source>
</evidence>
<dbReference type="KEGG" id="amus:LMH87_009367"/>
<evidence type="ECO:0000313" key="3">
    <source>
        <dbReference type="Proteomes" id="UP001144673"/>
    </source>
</evidence>
<dbReference type="PANTHER" id="PTHR34883:SF15">
    <property type="entry name" value="EXTRACELLULAR SERINE-RICH PROTEIN"/>
    <property type="match status" value="1"/>
</dbReference>
<name>A0A9W8UM35_AKAMU</name>
<dbReference type="InterPro" id="IPR052953">
    <property type="entry name" value="Ser-rich/MCO-related"/>
</dbReference>
<dbReference type="Gene3D" id="2.60.40.420">
    <property type="entry name" value="Cupredoxins - blue copper proteins"/>
    <property type="match status" value="1"/>
</dbReference>
<proteinExistence type="predicted"/>
<gene>
    <name evidence="2" type="ORF">LMH87_009367</name>
</gene>
<organism evidence="2 3">
    <name type="scientific">Akanthomyces muscarius</name>
    <name type="common">Entomopathogenic fungus</name>
    <name type="synonym">Lecanicillium muscarium</name>
    <dbReference type="NCBI Taxonomy" id="2231603"/>
    <lineage>
        <taxon>Eukaryota</taxon>
        <taxon>Fungi</taxon>
        <taxon>Dikarya</taxon>
        <taxon>Ascomycota</taxon>
        <taxon>Pezizomycotina</taxon>
        <taxon>Sordariomycetes</taxon>
        <taxon>Hypocreomycetidae</taxon>
        <taxon>Hypocreales</taxon>
        <taxon>Cordycipitaceae</taxon>
        <taxon>Akanthomyces</taxon>
    </lineage>
</organism>
<dbReference type="AlphaFoldDB" id="A0A9W8UM35"/>
<feature type="chain" id="PRO_5040882244" description="Extracellular serine-rich protein" evidence="1">
    <location>
        <begin position="28"/>
        <end position="191"/>
    </location>
</feature>
<dbReference type="InterPro" id="IPR008972">
    <property type="entry name" value="Cupredoxin"/>
</dbReference>
<protein>
    <recommendedName>
        <fullName evidence="4">Extracellular serine-rich protein</fullName>
    </recommendedName>
</protein>